<accession>A0AAN9AHA0</accession>
<sequence length="218" mass="25031">MGKVFSTLGRKATKPIRDYNIEERAHRAITKPNRPSAPRHPTTVQLIEESIKNQPEELRHSLKEKDLQLLKRLEDVYVTSEDVSPQVSISSKNPHRPLPADRAYIVEPEYGFHEPLKVPYGKITLRDALAAISKHQENPGEWTAKKISYEYKIDLGLTEKMLIHFRTFVLVLPNQSKNHKLTKEMLEASSLKAPILLEDLTRGHKQTKNREDKNAIDS</sequence>
<keyword evidence="2" id="KW-1185">Reference proteome</keyword>
<organism evidence="1 2">
    <name type="scientific">Halocaridina rubra</name>
    <name type="common">Hawaiian red shrimp</name>
    <dbReference type="NCBI Taxonomy" id="373956"/>
    <lineage>
        <taxon>Eukaryota</taxon>
        <taxon>Metazoa</taxon>
        <taxon>Ecdysozoa</taxon>
        <taxon>Arthropoda</taxon>
        <taxon>Crustacea</taxon>
        <taxon>Multicrustacea</taxon>
        <taxon>Malacostraca</taxon>
        <taxon>Eumalacostraca</taxon>
        <taxon>Eucarida</taxon>
        <taxon>Decapoda</taxon>
        <taxon>Pleocyemata</taxon>
        <taxon>Caridea</taxon>
        <taxon>Atyoidea</taxon>
        <taxon>Atyidae</taxon>
        <taxon>Halocaridina</taxon>
    </lineage>
</organism>
<dbReference type="GO" id="GO:0032981">
    <property type="term" value="P:mitochondrial respiratory chain complex I assembly"/>
    <property type="evidence" value="ECO:0007669"/>
    <property type="project" value="InterPro"/>
</dbReference>
<dbReference type="PANTHER" id="PTHR13338">
    <property type="entry name" value="UPF0240 PROTEIN"/>
    <property type="match status" value="1"/>
</dbReference>
<reference evidence="1 2" key="1">
    <citation type="submission" date="2023-11" db="EMBL/GenBank/DDBJ databases">
        <title>Halocaridina rubra genome assembly.</title>
        <authorList>
            <person name="Smith C."/>
        </authorList>
    </citation>
    <scope>NUCLEOTIDE SEQUENCE [LARGE SCALE GENOMIC DNA]</scope>
    <source>
        <strain evidence="1">EP-1</strain>
        <tissue evidence="1">Whole</tissue>
    </source>
</reference>
<dbReference type="EMBL" id="JAXCGZ010000056">
    <property type="protein sequence ID" value="KAK7086888.1"/>
    <property type="molecule type" value="Genomic_DNA"/>
</dbReference>
<evidence type="ECO:0000313" key="1">
    <source>
        <dbReference type="EMBL" id="KAK7086888.1"/>
    </source>
</evidence>
<proteinExistence type="predicted"/>
<comment type="caution">
    <text evidence="1">The sequence shown here is derived from an EMBL/GenBank/DDBJ whole genome shotgun (WGS) entry which is preliminary data.</text>
</comment>
<dbReference type="Pfam" id="PF06784">
    <property type="entry name" value="UPF0240"/>
    <property type="match status" value="1"/>
</dbReference>
<dbReference type="InterPro" id="IPR009622">
    <property type="entry name" value="NDUFAF4"/>
</dbReference>
<dbReference type="Proteomes" id="UP001381693">
    <property type="component" value="Unassembled WGS sequence"/>
</dbReference>
<evidence type="ECO:0000313" key="2">
    <source>
        <dbReference type="Proteomes" id="UP001381693"/>
    </source>
</evidence>
<gene>
    <name evidence="1" type="primary">NDUFAF4</name>
    <name evidence="1" type="ORF">SK128_018670</name>
</gene>
<dbReference type="GO" id="GO:0005739">
    <property type="term" value="C:mitochondrion"/>
    <property type="evidence" value="ECO:0007669"/>
    <property type="project" value="TreeGrafter"/>
</dbReference>
<protein>
    <submittedName>
        <fullName evidence="1">Uncharacterized protein (UPF0240)</fullName>
    </submittedName>
</protein>
<name>A0AAN9AHA0_HALRR</name>
<dbReference type="AlphaFoldDB" id="A0AAN9AHA0"/>
<dbReference type="PANTHER" id="PTHR13338:SF4">
    <property type="entry name" value="NADH DEHYDROGENASE [UBIQUINONE] 1 ALPHA SUBCOMPLEX ASSEMBLY FACTOR 4"/>
    <property type="match status" value="1"/>
</dbReference>